<dbReference type="AlphaFoldDB" id="A0A367KZW4"/>
<organism evidence="1 2">
    <name type="scientific">Ophiocordyceps polyrhachis-furcata BCC 54312</name>
    <dbReference type="NCBI Taxonomy" id="1330021"/>
    <lineage>
        <taxon>Eukaryota</taxon>
        <taxon>Fungi</taxon>
        <taxon>Dikarya</taxon>
        <taxon>Ascomycota</taxon>
        <taxon>Pezizomycotina</taxon>
        <taxon>Sordariomycetes</taxon>
        <taxon>Hypocreomycetidae</taxon>
        <taxon>Hypocreales</taxon>
        <taxon>Ophiocordycipitaceae</taxon>
        <taxon>Ophiocordyceps</taxon>
    </lineage>
</organism>
<dbReference type="EMBL" id="LKCN02000024">
    <property type="protein sequence ID" value="RCI07715.1"/>
    <property type="molecule type" value="Genomic_DNA"/>
</dbReference>
<dbReference type="STRING" id="1330021.A0A367KZW4"/>
<sequence>MKEGQIKAEDVVAERQLDQIRKAYFFCSNRDEYSTAEDLLKSIIFQLIQQGNSLAVYAKQFTREKKKTHLRKPPAQATVENLWGELFEPTARVYLLLNNLHALPRPSESTDKPLSYINQALDPDVDDDHKWPHSPGNDIDNILDVKGRPLINLTGSEIRGSDHCFVPDFVPVEQSGCTLVCFASAVVEEHLMKRQLLNLTEEKKKKYRHGIIAYRCFDDLYDRFGQGQDDNSLGYSTRSTFKGMHLNSMTSLHKACSGALVEALIQQDYGDQINVHDGLDNTPVSRLLSFSSNTEPTFCTINGEGKNALQIALENGSESPLKILIDRVLSSLTGNTQARGAVHTAKSPVQLSPRIRFRRLDLLYLLLRRNGRLRLQQPLVAIQPTRSQPPLLRQVPLPNGGLEVAQLPLGRGLELADMLEQRLARFQDLLRGGDVSGAGDDEAWCRRLLLLLLFVCGCGDA</sequence>
<evidence type="ECO:0000313" key="1">
    <source>
        <dbReference type="EMBL" id="RCI07715.1"/>
    </source>
</evidence>
<gene>
    <name evidence="1" type="ORF">L249_5718</name>
</gene>
<reference evidence="1 2" key="1">
    <citation type="journal article" date="2015" name="BMC Genomics">
        <title>Insights from the genome of Ophiocordyceps polyrhachis-furcata to pathogenicity and host specificity in insect fungi.</title>
        <authorList>
            <person name="Wichadakul D."/>
            <person name="Kobmoo N."/>
            <person name="Ingsriswang S."/>
            <person name="Tangphatsornruang S."/>
            <person name="Chantasingh D."/>
            <person name="Luangsa-ard J.J."/>
            <person name="Eurwilaichitr L."/>
        </authorList>
    </citation>
    <scope>NUCLEOTIDE SEQUENCE [LARGE SCALE GENOMIC DNA]</scope>
    <source>
        <strain evidence="1 2">BCC 54312</strain>
    </source>
</reference>
<dbReference type="Proteomes" id="UP000253664">
    <property type="component" value="Unassembled WGS sequence"/>
</dbReference>
<comment type="caution">
    <text evidence="1">The sequence shown here is derived from an EMBL/GenBank/DDBJ whole genome shotgun (WGS) entry which is preliminary data.</text>
</comment>
<accession>A0A367KZW4</accession>
<keyword evidence="2" id="KW-1185">Reference proteome</keyword>
<protein>
    <submittedName>
        <fullName evidence="1">Uncharacterized protein</fullName>
    </submittedName>
</protein>
<name>A0A367KZW4_9HYPO</name>
<proteinExistence type="predicted"/>
<evidence type="ECO:0000313" key="2">
    <source>
        <dbReference type="Proteomes" id="UP000253664"/>
    </source>
</evidence>
<dbReference type="OrthoDB" id="4924929at2759"/>